<evidence type="ECO:0000256" key="2">
    <source>
        <dbReference type="ARBA" id="ARBA00009316"/>
    </source>
</evidence>
<feature type="region of interest" description="Disordered" evidence="7">
    <location>
        <begin position="1"/>
        <end position="33"/>
    </location>
</feature>
<name>A0ABN7NXV5_TIMPD</name>
<protein>
    <submittedName>
        <fullName evidence="8">Uncharacterized protein</fullName>
    </submittedName>
</protein>
<gene>
    <name evidence="8" type="ORF">TPAB3V08_LOCUS5477</name>
</gene>
<sequence>MMIAQELKDSNEKLQNMSRHDNEQTSRPTWGSDERSVLQVRIESLEKKCAELKTENASLKKLVSVLEQDVDDQKKLVEEKEHDVTQLSNELEALRQETARTIARTKETADRNKHHMLGQLQEYERLLCAESRRRSSGTEGQGRVYGQIRQRLQSQINDLNDNFDQAQMRIQTLQSHVNVLKTSYSNIFAGEPPPVLSDSQSALDIDACYCNNYP</sequence>
<keyword evidence="9" id="KW-1185">Reference proteome</keyword>
<proteinExistence type="inferred from homology"/>
<dbReference type="PANTHER" id="PTHR23162">
    <property type="entry name" value="OUTER DENSE FIBER OF SPERM TAILS 2"/>
    <property type="match status" value="1"/>
</dbReference>
<evidence type="ECO:0000256" key="7">
    <source>
        <dbReference type="SAM" id="MobiDB-lite"/>
    </source>
</evidence>
<accession>A0ABN7NXV5</accession>
<dbReference type="EMBL" id="CAJPIN010007460">
    <property type="protein sequence ID" value="CAG2058508.1"/>
    <property type="molecule type" value="Genomic_DNA"/>
</dbReference>
<comment type="similarity">
    <text evidence="2">Belongs to the ODF2 family.</text>
</comment>
<dbReference type="InterPro" id="IPR026099">
    <property type="entry name" value="Odf2-rel"/>
</dbReference>
<feature type="coiled-coil region" evidence="6">
    <location>
        <begin position="149"/>
        <end position="176"/>
    </location>
</feature>
<keyword evidence="5" id="KW-0206">Cytoskeleton</keyword>
<feature type="compositionally biased region" description="Basic and acidic residues" evidence="7">
    <location>
        <begin position="1"/>
        <end position="24"/>
    </location>
</feature>
<comment type="subcellular location">
    <subcellularLocation>
        <location evidence="1">Cytoplasm</location>
        <location evidence="1">Cytoskeleton</location>
        <location evidence="1">Microtubule organizing center</location>
        <location evidence="1">Centrosome</location>
    </subcellularLocation>
</comment>
<reference evidence="8" key="1">
    <citation type="submission" date="2021-03" db="EMBL/GenBank/DDBJ databases">
        <authorList>
            <person name="Tran Van P."/>
        </authorList>
    </citation>
    <scope>NUCLEOTIDE SEQUENCE</scope>
</reference>
<evidence type="ECO:0000256" key="6">
    <source>
        <dbReference type="SAM" id="Coils"/>
    </source>
</evidence>
<keyword evidence="4 6" id="KW-0175">Coiled coil</keyword>
<evidence type="ECO:0000256" key="5">
    <source>
        <dbReference type="ARBA" id="ARBA00023212"/>
    </source>
</evidence>
<evidence type="ECO:0000313" key="8">
    <source>
        <dbReference type="EMBL" id="CAG2058508.1"/>
    </source>
</evidence>
<evidence type="ECO:0000313" key="9">
    <source>
        <dbReference type="Proteomes" id="UP001153148"/>
    </source>
</evidence>
<keyword evidence="3" id="KW-0963">Cytoplasm</keyword>
<dbReference type="Proteomes" id="UP001153148">
    <property type="component" value="Unassembled WGS sequence"/>
</dbReference>
<comment type="caution">
    <text evidence="8">The sequence shown here is derived from an EMBL/GenBank/DDBJ whole genome shotgun (WGS) entry which is preliminary data.</text>
</comment>
<dbReference type="PANTHER" id="PTHR23162:SF10">
    <property type="entry name" value="FI13205P"/>
    <property type="match status" value="1"/>
</dbReference>
<evidence type="ECO:0000256" key="3">
    <source>
        <dbReference type="ARBA" id="ARBA00022490"/>
    </source>
</evidence>
<evidence type="ECO:0000256" key="4">
    <source>
        <dbReference type="ARBA" id="ARBA00023054"/>
    </source>
</evidence>
<evidence type="ECO:0000256" key="1">
    <source>
        <dbReference type="ARBA" id="ARBA00004300"/>
    </source>
</evidence>
<organism evidence="8 9">
    <name type="scientific">Timema podura</name>
    <name type="common">Walking stick</name>
    <dbReference type="NCBI Taxonomy" id="61482"/>
    <lineage>
        <taxon>Eukaryota</taxon>
        <taxon>Metazoa</taxon>
        <taxon>Ecdysozoa</taxon>
        <taxon>Arthropoda</taxon>
        <taxon>Hexapoda</taxon>
        <taxon>Insecta</taxon>
        <taxon>Pterygota</taxon>
        <taxon>Neoptera</taxon>
        <taxon>Polyneoptera</taxon>
        <taxon>Phasmatodea</taxon>
        <taxon>Timematodea</taxon>
        <taxon>Timematoidea</taxon>
        <taxon>Timematidae</taxon>
        <taxon>Timema</taxon>
    </lineage>
</organism>